<reference evidence="1 2" key="1">
    <citation type="submission" date="2021-07" db="EMBL/GenBank/DDBJ databases">
        <title>The Aristolochia fimbriata genome: insights into angiosperm evolution, floral development and chemical biosynthesis.</title>
        <authorList>
            <person name="Jiao Y."/>
        </authorList>
    </citation>
    <scope>NUCLEOTIDE SEQUENCE [LARGE SCALE GENOMIC DNA]</scope>
    <source>
        <strain evidence="1">IBCAS-2021</strain>
        <tissue evidence="1">Leaf</tissue>
    </source>
</reference>
<evidence type="ECO:0000313" key="2">
    <source>
        <dbReference type="Proteomes" id="UP000825729"/>
    </source>
</evidence>
<evidence type="ECO:0000313" key="1">
    <source>
        <dbReference type="EMBL" id="KAG9458667.1"/>
    </source>
</evidence>
<proteinExistence type="predicted"/>
<dbReference type="Proteomes" id="UP000825729">
    <property type="component" value="Unassembled WGS sequence"/>
</dbReference>
<sequence>MEFWSLEATANDLMQYCWLSAKMPKKTGNNLYKNQIIGATTSGWKVDITMHKPASKTESACARNSGMCMNLRHTHGIQACSRNSSTSELNTWNHRAAQHMDPETKRAMPGQTWECLDSKSRGRMLVESQVPAQSRLLPESNNMEKLDHVHQM</sequence>
<dbReference type="EMBL" id="JAINDJ010000002">
    <property type="protein sequence ID" value="KAG9458667.1"/>
    <property type="molecule type" value="Genomic_DNA"/>
</dbReference>
<organism evidence="1 2">
    <name type="scientific">Aristolochia fimbriata</name>
    <name type="common">White veined hardy Dutchman's pipe vine</name>
    <dbReference type="NCBI Taxonomy" id="158543"/>
    <lineage>
        <taxon>Eukaryota</taxon>
        <taxon>Viridiplantae</taxon>
        <taxon>Streptophyta</taxon>
        <taxon>Embryophyta</taxon>
        <taxon>Tracheophyta</taxon>
        <taxon>Spermatophyta</taxon>
        <taxon>Magnoliopsida</taxon>
        <taxon>Magnoliidae</taxon>
        <taxon>Piperales</taxon>
        <taxon>Aristolochiaceae</taxon>
        <taxon>Aristolochia</taxon>
    </lineage>
</organism>
<protein>
    <submittedName>
        <fullName evidence="1">Uncharacterized protein</fullName>
    </submittedName>
</protein>
<name>A0AAV7FF41_ARIFI</name>
<comment type="caution">
    <text evidence="1">The sequence shown here is derived from an EMBL/GenBank/DDBJ whole genome shotgun (WGS) entry which is preliminary data.</text>
</comment>
<gene>
    <name evidence="1" type="ORF">H6P81_003175</name>
</gene>
<dbReference type="AlphaFoldDB" id="A0AAV7FF41"/>
<accession>A0AAV7FF41</accession>
<keyword evidence="2" id="KW-1185">Reference proteome</keyword>